<dbReference type="Proteomes" id="UP001432322">
    <property type="component" value="Unassembled WGS sequence"/>
</dbReference>
<evidence type="ECO:0000313" key="2">
    <source>
        <dbReference type="EMBL" id="GMT16126.1"/>
    </source>
</evidence>
<feature type="transmembrane region" description="Helical" evidence="1">
    <location>
        <begin position="6"/>
        <end position="23"/>
    </location>
</feature>
<sequence length="110" mass="12887">VLRRLVLSTVASVALMLAIYCYIRFFITPKMRPPFFNLHFTVVAVCATLLNFVVLTSHDTLFNELLMFTRTERLFAKTEKQEISSVQGSRLDIPLTDHTQFYFQSYRNSW</sequence>
<keyword evidence="1" id="KW-1133">Transmembrane helix</keyword>
<evidence type="ECO:0000256" key="1">
    <source>
        <dbReference type="SAM" id="Phobius"/>
    </source>
</evidence>
<dbReference type="AlphaFoldDB" id="A0AAV5V932"/>
<keyword evidence="3" id="KW-1185">Reference proteome</keyword>
<evidence type="ECO:0000313" key="3">
    <source>
        <dbReference type="Proteomes" id="UP001432322"/>
    </source>
</evidence>
<dbReference type="EMBL" id="BTSY01000002">
    <property type="protein sequence ID" value="GMT16126.1"/>
    <property type="molecule type" value="Genomic_DNA"/>
</dbReference>
<reference evidence="2" key="1">
    <citation type="submission" date="2023-10" db="EMBL/GenBank/DDBJ databases">
        <title>Genome assembly of Pristionchus species.</title>
        <authorList>
            <person name="Yoshida K."/>
            <person name="Sommer R.J."/>
        </authorList>
    </citation>
    <scope>NUCLEOTIDE SEQUENCE</scope>
    <source>
        <strain evidence="2">RS5133</strain>
    </source>
</reference>
<proteinExistence type="predicted"/>
<feature type="transmembrane region" description="Helical" evidence="1">
    <location>
        <begin position="35"/>
        <end position="55"/>
    </location>
</feature>
<keyword evidence="1" id="KW-0472">Membrane</keyword>
<accession>A0AAV5V932</accession>
<gene>
    <name evidence="2" type="ORF">PFISCL1PPCAC_7423</name>
</gene>
<comment type="caution">
    <text evidence="2">The sequence shown here is derived from an EMBL/GenBank/DDBJ whole genome shotgun (WGS) entry which is preliminary data.</text>
</comment>
<name>A0AAV5V932_9BILA</name>
<keyword evidence="1" id="KW-0812">Transmembrane</keyword>
<evidence type="ECO:0008006" key="4">
    <source>
        <dbReference type="Google" id="ProtNLM"/>
    </source>
</evidence>
<organism evidence="2 3">
    <name type="scientific">Pristionchus fissidentatus</name>
    <dbReference type="NCBI Taxonomy" id="1538716"/>
    <lineage>
        <taxon>Eukaryota</taxon>
        <taxon>Metazoa</taxon>
        <taxon>Ecdysozoa</taxon>
        <taxon>Nematoda</taxon>
        <taxon>Chromadorea</taxon>
        <taxon>Rhabditida</taxon>
        <taxon>Rhabditina</taxon>
        <taxon>Diplogasteromorpha</taxon>
        <taxon>Diplogasteroidea</taxon>
        <taxon>Neodiplogasteridae</taxon>
        <taxon>Pristionchus</taxon>
    </lineage>
</organism>
<protein>
    <recommendedName>
        <fullName evidence="4">G protein-coupled receptor</fullName>
    </recommendedName>
</protein>
<feature type="non-terminal residue" evidence="2">
    <location>
        <position position="1"/>
    </location>
</feature>